<name>A0A517MG80_9BACT</name>
<dbReference type="SUPFAM" id="SSF53383">
    <property type="entry name" value="PLP-dependent transferases"/>
    <property type="match status" value="1"/>
</dbReference>
<dbReference type="GO" id="GO:0006567">
    <property type="term" value="P:L-threonine catabolic process"/>
    <property type="evidence" value="ECO:0007669"/>
    <property type="project" value="TreeGrafter"/>
</dbReference>
<dbReference type="OrthoDB" id="9774495at2"/>
<evidence type="ECO:0000256" key="2">
    <source>
        <dbReference type="ARBA" id="ARBA00006966"/>
    </source>
</evidence>
<dbReference type="CDD" id="cd06502">
    <property type="entry name" value="TA_like"/>
    <property type="match status" value="1"/>
</dbReference>
<proteinExistence type="inferred from homology"/>
<protein>
    <submittedName>
        <fullName evidence="7">L-allo-threonine aldolase</fullName>
        <ecNumber evidence="7">4.1.2.49</ecNumber>
    </submittedName>
</protein>
<dbReference type="InterPro" id="IPR015422">
    <property type="entry name" value="PyrdxlP-dep_Trfase_small"/>
</dbReference>
<dbReference type="InterPro" id="IPR023603">
    <property type="entry name" value="Low_specificity_L-TA-like"/>
</dbReference>
<feature type="domain" description="Aromatic amino acid beta-eliminating lyase/threonine aldolase" evidence="6">
    <location>
        <begin position="3"/>
        <end position="284"/>
    </location>
</feature>
<dbReference type="PANTHER" id="PTHR48097">
    <property type="entry name" value="L-THREONINE ALDOLASE-RELATED"/>
    <property type="match status" value="1"/>
</dbReference>
<organism evidence="7 8">
    <name type="scientific">Roseimaritima multifibrata</name>
    <dbReference type="NCBI Taxonomy" id="1930274"/>
    <lineage>
        <taxon>Bacteria</taxon>
        <taxon>Pseudomonadati</taxon>
        <taxon>Planctomycetota</taxon>
        <taxon>Planctomycetia</taxon>
        <taxon>Pirellulales</taxon>
        <taxon>Pirellulaceae</taxon>
        <taxon>Roseimaritima</taxon>
    </lineage>
</organism>
<keyword evidence="4 7" id="KW-0456">Lyase</keyword>
<dbReference type="InterPro" id="IPR001597">
    <property type="entry name" value="ArAA_b-elim_lyase/Thr_aldolase"/>
</dbReference>
<dbReference type="InterPro" id="IPR015421">
    <property type="entry name" value="PyrdxlP-dep_Trfase_major"/>
</dbReference>
<evidence type="ECO:0000256" key="5">
    <source>
        <dbReference type="PIRSR" id="PIRSR017617-1"/>
    </source>
</evidence>
<evidence type="ECO:0000256" key="4">
    <source>
        <dbReference type="ARBA" id="ARBA00023239"/>
    </source>
</evidence>
<dbReference type="PANTHER" id="PTHR48097:SF9">
    <property type="entry name" value="L-THREONINE ALDOLASE"/>
    <property type="match status" value="1"/>
</dbReference>
<keyword evidence="3" id="KW-0663">Pyridoxal phosphate</keyword>
<dbReference type="GO" id="GO:0008732">
    <property type="term" value="F:L-allo-threonine aldolase activity"/>
    <property type="evidence" value="ECO:0007669"/>
    <property type="project" value="UniProtKB-EC"/>
</dbReference>
<dbReference type="NCBIfam" id="NF041359">
    <property type="entry name" value="GntG_guanitoxin"/>
    <property type="match status" value="1"/>
</dbReference>
<feature type="modified residue" description="N6-(pyridoxal phosphate)lysine" evidence="5">
    <location>
        <position position="199"/>
    </location>
</feature>
<evidence type="ECO:0000256" key="1">
    <source>
        <dbReference type="ARBA" id="ARBA00001933"/>
    </source>
</evidence>
<evidence type="ECO:0000313" key="7">
    <source>
        <dbReference type="EMBL" id="QDS93767.1"/>
    </source>
</evidence>
<dbReference type="AlphaFoldDB" id="A0A517MG80"/>
<dbReference type="Gene3D" id="3.90.1150.10">
    <property type="entry name" value="Aspartate Aminotransferase, domain 1"/>
    <property type="match status" value="1"/>
</dbReference>
<evidence type="ECO:0000256" key="3">
    <source>
        <dbReference type="ARBA" id="ARBA00022898"/>
    </source>
</evidence>
<comment type="similarity">
    <text evidence="2">Belongs to the threonine aldolase family.</text>
</comment>
<dbReference type="GO" id="GO:0005829">
    <property type="term" value="C:cytosol"/>
    <property type="evidence" value="ECO:0007669"/>
    <property type="project" value="TreeGrafter"/>
</dbReference>
<accession>A0A517MG80</accession>
<reference evidence="7 8" key="1">
    <citation type="submission" date="2019-02" db="EMBL/GenBank/DDBJ databases">
        <title>Deep-cultivation of Planctomycetes and their phenomic and genomic characterization uncovers novel biology.</title>
        <authorList>
            <person name="Wiegand S."/>
            <person name="Jogler M."/>
            <person name="Boedeker C."/>
            <person name="Pinto D."/>
            <person name="Vollmers J."/>
            <person name="Rivas-Marin E."/>
            <person name="Kohn T."/>
            <person name="Peeters S.H."/>
            <person name="Heuer A."/>
            <person name="Rast P."/>
            <person name="Oberbeckmann S."/>
            <person name="Bunk B."/>
            <person name="Jeske O."/>
            <person name="Meyerdierks A."/>
            <person name="Storesund J.E."/>
            <person name="Kallscheuer N."/>
            <person name="Luecker S."/>
            <person name="Lage O.M."/>
            <person name="Pohl T."/>
            <person name="Merkel B.J."/>
            <person name="Hornburger P."/>
            <person name="Mueller R.-W."/>
            <person name="Bruemmer F."/>
            <person name="Labrenz M."/>
            <person name="Spormann A.M."/>
            <person name="Op den Camp H."/>
            <person name="Overmann J."/>
            <person name="Amann R."/>
            <person name="Jetten M.S.M."/>
            <person name="Mascher T."/>
            <person name="Medema M.H."/>
            <person name="Devos D.P."/>
            <person name="Kaster A.-K."/>
            <person name="Ovreas L."/>
            <person name="Rohde M."/>
            <person name="Galperin M.Y."/>
            <person name="Jogler C."/>
        </authorList>
    </citation>
    <scope>NUCLEOTIDE SEQUENCE [LARGE SCALE GENOMIC DNA]</scope>
    <source>
        <strain evidence="7 8">FF011L</strain>
    </source>
</reference>
<evidence type="ECO:0000313" key="8">
    <source>
        <dbReference type="Proteomes" id="UP000320672"/>
    </source>
</evidence>
<dbReference type="GO" id="GO:0006545">
    <property type="term" value="P:glycine biosynthetic process"/>
    <property type="evidence" value="ECO:0007669"/>
    <property type="project" value="TreeGrafter"/>
</dbReference>
<dbReference type="RefSeq" id="WP_145351866.1">
    <property type="nucleotide sequence ID" value="NZ_CP036262.1"/>
</dbReference>
<evidence type="ECO:0000259" key="6">
    <source>
        <dbReference type="Pfam" id="PF01212"/>
    </source>
</evidence>
<dbReference type="Pfam" id="PF01212">
    <property type="entry name" value="Beta_elim_lyase"/>
    <property type="match status" value="1"/>
</dbReference>
<dbReference type="Gene3D" id="3.40.640.10">
    <property type="entry name" value="Type I PLP-dependent aspartate aminotransferase-like (Major domain)"/>
    <property type="match status" value="1"/>
</dbReference>
<dbReference type="EMBL" id="CP036262">
    <property type="protein sequence ID" value="QDS93767.1"/>
    <property type="molecule type" value="Genomic_DNA"/>
</dbReference>
<dbReference type="EC" id="4.1.2.49" evidence="7"/>
<comment type="cofactor">
    <cofactor evidence="1">
        <name>pyridoxal 5'-phosphate</name>
        <dbReference type="ChEBI" id="CHEBI:597326"/>
    </cofactor>
</comment>
<keyword evidence="8" id="KW-1185">Reference proteome</keyword>
<sequence length="352" mass="37829">MIDLRSDTVTRPTAEMRRAMADAVVGDDVIDIDPTVAALQSETASLLGKEAALFMPSGSMANQIAVRVHCTRGSEFLCEADCHIYQYEQAAFAQLSGLVAKTIQGDSGILLPSQLSDQIRPHNDHMVRTEMITLENTHNRGGGTIQPLQTVIEICEWAEKNGLRRHLDGARLWNAIEATGVDAKQWADPFDSVSVCFSKGLGAPVGSVLAGSKPFIAEARRTRKLFGGGMRQAGIIAAGALHALRHHRPRLAVDHQHAQRLAAAVEECPGLSLGAAGVQTNIIFAFIDPAWGTAKQLVDLLREEQVACMAMLPQAIRLVTHMDVDSDQIDRAAEALRKIMASGPGSDASGCK</sequence>
<gene>
    <name evidence="7" type="primary">ltaA</name>
    <name evidence="7" type="ORF">FF011L_25400</name>
</gene>
<dbReference type="InterPro" id="IPR015424">
    <property type="entry name" value="PyrdxlP-dep_Trfase"/>
</dbReference>
<dbReference type="KEGG" id="rml:FF011L_25400"/>
<dbReference type="PIRSF" id="PIRSF017617">
    <property type="entry name" value="Thr_aldolase"/>
    <property type="match status" value="1"/>
</dbReference>
<dbReference type="Proteomes" id="UP000320672">
    <property type="component" value="Chromosome"/>
</dbReference>
<dbReference type="FunFam" id="3.40.640.10:FF:000030">
    <property type="entry name" value="Low-specificity L-threonine aldolase"/>
    <property type="match status" value="1"/>
</dbReference>